<dbReference type="AlphaFoldDB" id="A0ABD5SIX5"/>
<keyword evidence="1" id="KW-0812">Transmembrane</keyword>
<keyword evidence="1" id="KW-0472">Membrane</keyword>
<feature type="transmembrane region" description="Helical" evidence="1">
    <location>
        <begin position="14"/>
        <end position="34"/>
    </location>
</feature>
<dbReference type="EMBL" id="JBHSWW010000631">
    <property type="protein sequence ID" value="MFC6755230.1"/>
    <property type="molecule type" value="Genomic_DNA"/>
</dbReference>
<comment type="caution">
    <text evidence="2">The sequence shown here is derived from an EMBL/GenBank/DDBJ whole genome shotgun (WGS) entry which is preliminary data.</text>
</comment>
<keyword evidence="3" id="KW-1185">Reference proteome</keyword>
<gene>
    <name evidence="2" type="ORF">ACFQEU_17415</name>
</gene>
<evidence type="ECO:0000313" key="2">
    <source>
        <dbReference type="EMBL" id="MFC6755230.1"/>
    </source>
</evidence>
<evidence type="ECO:0000313" key="3">
    <source>
        <dbReference type="Proteomes" id="UP001596442"/>
    </source>
</evidence>
<feature type="non-terminal residue" evidence="2">
    <location>
        <position position="91"/>
    </location>
</feature>
<reference evidence="2 3" key="1">
    <citation type="journal article" date="2019" name="Int. J. Syst. Evol. Microbiol.">
        <title>The Global Catalogue of Microorganisms (GCM) 10K type strain sequencing project: providing services to taxonomists for standard genome sequencing and annotation.</title>
        <authorList>
            <consortium name="The Broad Institute Genomics Platform"/>
            <consortium name="The Broad Institute Genome Sequencing Center for Infectious Disease"/>
            <person name="Wu L."/>
            <person name="Ma J."/>
        </authorList>
    </citation>
    <scope>NUCLEOTIDE SEQUENCE [LARGE SCALE GENOMIC DNA]</scope>
    <source>
        <strain evidence="2 3">CGMCC 1.3239</strain>
    </source>
</reference>
<protein>
    <submittedName>
        <fullName evidence="2">Uncharacterized protein</fullName>
    </submittedName>
</protein>
<proteinExistence type="predicted"/>
<organism evidence="2 3">
    <name type="scientific">Halorubrum tibetense</name>
    <dbReference type="NCBI Taxonomy" id="175631"/>
    <lineage>
        <taxon>Archaea</taxon>
        <taxon>Methanobacteriati</taxon>
        <taxon>Methanobacteriota</taxon>
        <taxon>Stenosarchaea group</taxon>
        <taxon>Halobacteria</taxon>
        <taxon>Halobacteriales</taxon>
        <taxon>Haloferacaceae</taxon>
        <taxon>Halorubrum</taxon>
    </lineage>
</organism>
<name>A0ABD5SIX5_9EURY</name>
<dbReference type="RefSeq" id="WP_379784204.1">
    <property type="nucleotide sequence ID" value="NZ_JBHSWW010000631.1"/>
</dbReference>
<sequence>MTNSELSNSRKFQWSKWLVMGVILVPMLVAYIVYETGLGIPTGTINKGVLLNPPAQLDSLALQDIDEKPTTIAQLPPKWRLVVPAMSGCDE</sequence>
<evidence type="ECO:0000256" key="1">
    <source>
        <dbReference type="SAM" id="Phobius"/>
    </source>
</evidence>
<dbReference type="Proteomes" id="UP001596442">
    <property type="component" value="Unassembled WGS sequence"/>
</dbReference>
<keyword evidence="1" id="KW-1133">Transmembrane helix</keyword>
<accession>A0ABD5SIX5</accession>